<dbReference type="EMBL" id="BOMI01000013">
    <property type="protein sequence ID" value="GID72305.1"/>
    <property type="molecule type" value="Genomic_DNA"/>
</dbReference>
<evidence type="ECO:0008006" key="3">
    <source>
        <dbReference type="Google" id="ProtNLM"/>
    </source>
</evidence>
<sequence length="206" mass="21892">MTPAVTARLAVETDGVVASFLCLTAGMIGDPGDADLVAAVARRRDQPGRINRWTVLMGLARLVETPDADMLEELCDCLFHGSTEVYGWAFHHEDLALAAALALGDLPVRSVPGLAAILLARLAAGGEDPTRFFYAVRLLLSLAFPDGPLTDGASPADLSPQQYATAHVVLESGLVDHPSIARLLQECRLPGDEATLRSWCPTPPAR</sequence>
<protein>
    <recommendedName>
        <fullName evidence="3">HEAT repeat domain-containing protein</fullName>
    </recommendedName>
</protein>
<name>A0ABQ3XX66_9ACTN</name>
<evidence type="ECO:0000313" key="2">
    <source>
        <dbReference type="Proteomes" id="UP000609879"/>
    </source>
</evidence>
<dbReference type="Proteomes" id="UP000609879">
    <property type="component" value="Unassembled WGS sequence"/>
</dbReference>
<keyword evidence="2" id="KW-1185">Reference proteome</keyword>
<comment type="caution">
    <text evidence="1">The sequence shown here is derived from an EMBL/GenBank/DDBJ whole genome shotgun (WGS) entry which is preliminary data.</text>
</comment>
<gene>
    <name evidence="1" type="ORF">Ade02nite_09460</name>
</gene>
<organism evidence="1 2">
    <name type="scientific">Paractinoplanes deccanensis</name>
    <dbReference type="NCBI Taxonomy" id="113561"/>
    <lineage>
        <taxon>Bacteria</taxon>
        <taxon>Bacillati</taxon>
        <taxon>Actinomycetota</taxon>
        <taxon>Actinomycetes</taxon>
        <taxon>Micromonosporales</taxon>
        <taxon>Micromonosporaceae</taxon>
        <taxon>Paractinoplanes</taxon>
    </lineage>
</organism>
<reference evidence="1 2" key="1">
    <citation type="submission" date="2021-01" db="EMBL/GenBank/DDBJ databases">
        <title>Whole genome shotgun sequence of Actinoplanes deccanensis NBRC 13994.</title>
        <authorList>
            <person name="Komaki H."/>
            <person name="Tamura T."/>
        </authorList>
    </citation>
    <scope>NUCLEOTIDE SEQUENCE [LARGE SCALE GENOMIC DNA]</scope>
    <source>
        <strain evidence="1 2">NBRC 13994</strain>
    </source>
</reference>
<dbReference type="RefSeq" id="WP_203760253.1">
    <property type="nucleotide sequence ID" value="NZ_BAAABO010000025.1"/>
</dbReference>
<proteinExistence type="predicted"/>
<evidence type="ECO:0000313" key="1">
    <source>
        <dbReference type="EMBL" id="GID72305.1"/>
    </source>
</evidence>
<accession>A0ABQ3XX66</accession>